<dbReference type="EMBL" id="CP134186">
    <property type="protein sequence ID" value="WPA99734.1"/>
    <property type="molecule type" value="Genomic_DNA"/>
</dbReference>
<evidence type="ECO:0000313" key="7">
    <source>
        <dbReference type="EMBL" id="WPA99734.1"/>
    </source>
</evidence>
<gene>
    <name evidence="6" type="ORF">CB0940_02592</name>
    <name evidence="7" type="ORF">RHO25_004353</name>
</gene>
<dbReference type="PANTHER" id="PTHR13259">
    <property type="entry name" value="BLADDER CANCER 10 KD PROTEIN HOMOLOG"/>
    <property type="match status" value="1"/>
</dbReference>
<dbReference type="Proteomes" id="UP001302367">
    <property type="component" value="Chromosome 3"/>
</dbReference>
<evidence type="ECO:0000313" key="8">
    <source>
        <dbReference type="Proteomes" id="UP000230605"/>
    </source>
</evidence>
<keyword evidence="3 5" id="KW-1133">Transmembrane helix</keyword>
<evidence type="ECO:0000256" key="2">
    <source>
        <dbReference type="ARBA" id="ARBA00022692"/>
    </source>
</evidence>
<dbReference type="Pfam" id="PF06726">
    <property type="entry name" value="BC10"/>
    <property type="match status" value="1"/>
</dbReference>
<dbReference type="AlphaFoldDB" id="A0A2G5I5S0"/>
<dbReference type="EMBL" id="LKMD01000101">
    <property type="protein sequence ID" value="PIB00166.1"/>
    <property type="molecule type" value="Genomic_DNA"/>
</dbReference>
<dbReference type="GO" id="GO:0016020">
    <property type="term" value="C:membrane"/>
    <property type="evidence" value="ECO:0007669"/>
    <property type="project" value="UniProtKB-SubCell"/>
</dbReference>
<organism evidence="6 8">
    <name type="scientific">Cercospora beticola</name>
    <name type="common">Sugarbeet leaf spot fungus</name>
    <dbReference type="NCBI Taxonomy" id="122368"/>
    <lineage>
        <taxon>Eukaryota</taxon>
        <taxon>Fungi</taxon>
        <taxon>Dikarya</taxon>
        <taxon>Ascomycota</taxon>
        <taxon>Pezizomycotina</taxon>
        <taxon>Dothideomycetes</taxon>
        <taxon>Dothideomycetidae</taxon>
        <taxon>Mycosphaerellales</taxon>
        <taxon>Mycosphaerellaceae</taxon>
        <taxon>Cercospora</taxon>
    </lineage>
</organism>
<sequence length="160" mass="17409">MFCLRQFIPVLLFLLNASPIYAVLFLSTYFIIQRPCVYCSILLFVLVGSIFDFSSTDWFEPRWQANTSALSESAAAYLSGNATLTEVVSETAGLVVSALNGTGGSLTSVALDTVKRKVEGTAAPASIASTPNGINAFEWIRNILDKRHLRIQCLGVVVRI</sequence>
<proteinExistence type="predicted"/>
<keyword evidence="2 5" id="KW-0812">Transmembrane</keyword>
<dbReference type="OrthoDB" id="5563033at2759"/>
<dbReference type="SMART" id="SM01396">
    <property type="entry name" value="BC10"/>
    <property type="match status" value="1"/>
</dbReference>
<feature type="transmembrane region" description="Helical" evidence="5">
    <location>
        <begin position="32"/>
        <end position="53"/>
    </location>
</feature>
<reference evidence="6 8" key="1">
    <citation type="submission" date="2015-10" db="EMBL/GenBank/DDBJ databases">
        <title>The cercosporin biosynthetic gene cluster was horizontally transferred to several fungal lineages and shown to be expanded in Cercospora beticola based on microsynteny with recipient genomes.</title>
        <authorList>
            <person name="De Jonge R."/>
            <person name="Ebert M.K."/>
            <person name="Suttle J.C."/>
            <person name="Jurick Ii W.M."/>
            <person name="Secor G.A."/>
            <person name="Thomma B.P."/>
            <person name="Van De Peer Y."/>
            <person name="Bolton M.D."/>
        </authorList>
    </citation>
    <scope>NUCLEOTIDE SEQUENCE [LARGE SCALE GENOMIC DNA]</scope>
    <source>
        <strain evidence="6 8">09-40</strain>
    </source>
</reference>
<keyword evidence="9" id="KW-1185">Reference proteome</keyword>
<evidence type="ECO:0000313" key="9">
    <source>
        <dbReference type="Proteomes" id="UP001302367"/>
    </source>
</evidence>
<evidence type="ECO:0000256" key="1">
    <source>
        <dbReference type="ARBA" id="ARBA00004370"/>
    </source>
</evidence>
<dbReference type="Proteomes" id="UP000230605">
    <property type="component" value="Chromosome 3"/>
</dbReference>
<name>A0A2G5I5S0_CERBT</name>
<keyword evidence="4 5" id="KW-0472">Membrane</keyword>
<accession>A0A2G5I5S0</accession>
<protein>
    <submittedName>
        <fullName evidence="6">Uncharacterized protein</fullName>
    </submittedName>
</protein>
<comment type="subcellular location">
    <subcellularLocation>
        <location evidence="1">Membrane</location>
    </subcellularLocation>
</comment>
<evidence type="ECO:0000313" key="6">
    <source>
        <dbReference type="EMBL" id="PIB00166.1"/>
    </source>
</evidence>
<evidence type="ECO:0000256" key="4">
    <source>
        <dbReference type="ARBA" id="ARBA00023136"/>
    </source>
</evidence>
<dbReference type="PANTHER" id="PTHR13259:SF1">
    <property type="entry name" value="BLADDER CANCER-ASSOCIATED PROTEIN"/>
    <property type="match status" value="1"/>
</dbReference>
<reference evidence="7 9" key="2">
    <citation type="submission" date="2023-09" db="EMBL/GenBank/DDBJ databases">
        <title>Complete-Gapless Cercospora beticola genome.</title>
        <authorList>
            <person name="Wyatt N.A."/>
            <person name="Spanner R.E."/>
            <person name="Bolton M.D."/>
        </authorList>
    </citation>
    <scope>NUCLEOTIDE SEQUENCE [LARGE SCALE GENOMIC DNA]</scope>
    <source>
        <strain evidence="7">Cb09-40</strain>
    </source>
</reference>
<evidence type="ECO:0000256" key="5">
    <source>
        <dbReference type="SAM" id="Phobius"/>
    </source>
</evidence>
<dbReference type="InterPro" id="IPR009598">
    <property type="entry name" value="BCALP"/>
</dbReference>
<evidence type="ECO:0000256" key="3">
    <source>
        <dbReference type="ARBA" id="ARBA00022989"/>
    </source>
</evidence>